<name>A0A1C4W9J3_9ACTN</name>
<sequence>MTSWKDRWRKRKQTSRALPTWKLGEGSPVLPADPRDALVSASIGPAGELVALWSTSEDEAALRSVTTQPGWATFPDPTAARPVTARVTRQAGDILDVTELPGMTLAHPSLQPLPEGRILVVGARCRWRKDGPDRNAVIYGSDGRIEAQATLGDGIEHVFTTTSGEVWVGYFDEGVYGNYGWGDSSSAPPMGSSGLVRFSPQLEPTWRFPSHVDNQWGAISDCYALNVTDESVWTCYYTDYPIVQIRQDSVAGWRNHISGAKALAVSGNRVGLLGGYGPQQDRLVVGELADQAMRVVGEYRLVLPGGAPLPPQVRAIGRGPVLHLITAERWYRLPLDELTPE</sequence>
<dbReference type="AlphaFoldDB" id="A0A1C4W9J3"/>
<organism evidence="1 2">
    <name type="scientific">Micromonospora chaiyaphumensis</name>
    <dbReference type="NCBI Taxonomy" id="307119"/>
    <lineage>
        <taxon>Bacteria</taxon>
        <taxon>Bacillati</taxon>
        <taxon>Actinomycetota</taxon>
        <taxon>Actinomycetes</taxon>
        <taxon>Micromonosporales</taxon>
        <taxon>Micromonosporaceae</taxon>
        <taxon>Micromonospora</taxon>
    </lineage>
</organism>
<proteinExistence type="predicted"/>
<keyword evidence="2" id="KW-1185">Reference proteome</keyword>
<dbReference type="RefSeq" id="WP_091261886.1">
    <property type="nucleotide sequence ID" value="NZ_FMCS01000003.1"/>
</dbReference>
<accession>A0A1C4W9J3</accession>
<dbReference type="EMBL" id="FMCS01000003">
    <property type="protein sequence ID" value="SCE92631.1"/>
    <property type="molecule type" value="Genomic_DNA"/>
</dbReference>
<gene>
    <name evidence="1" type="ORF">GA0070214_103342</name>
</gene>
<reference evidence="2" key="1">
    <citation type="submission" date="2016-06" db="EMBL/GenBank/DDBJ databases">
        <authorList>
            <person name="Varghese N."/>
            <person name="Submissions Spin"/>
        </authorList>
    </citation>
    <scope>NUCLEOTIDE SEQUENCE [LARGE SCALE GENOMIC DNA]</scope>
    <source>
        <strain evidence="2">DSM 45246</strain>
    </source>
</reference>
<evidence type="ECO:0000313" key="2">
    <source>
        <dbReference type="Proteomes" id="UP000199629"/>
    </source>
</evidence>
<evidence type="ECO:0000313" key="1">
    <source>
        <dbReference type="EMBL" id="SCE92631.1"/>
    </source>
</evidence>
<protein>
    <submittedName>
        <fullName evidence="1">Uncharacterized protein</fullName>
    </submittedName>
</protein>
<dbReference type="Proteomes" id="UP000199629">
    <property type="component" value="Unassembled WGS sequence"/>
</dbReference>